<evidence type="ECO:0000313" key="10">
    <source>
        <dbReference type="Proteomes" id="UP000647416"/>
    </source>
</evidence>
<dbReference type="Proteomes" id="UP000647416">
    <property type="component" value="Unassembled WGS sequence"/>
</dbReference>
<evidence type="ECO:0000259" key="8">
    <source>
        <dbReference type="PROSITE" id="PS51918"/>
    </source>
</evidence>
<dbReference type="PANTHER" id="PTHR11228:SF7">
    <property type="entry name" value="PQQA PEPTIDE CYCLASE"/>
    <property type="match status" value="1"/>
</dbReference>
<reference evidence="9" key="1">
    <citation type="submission" date="2020-08" db="EMBL/GenBank/DDBJ databases">
        <title>Genome public.</title>
        <authorList>
            <person name="Liu C."/>
            <person name="Sun Q."/>
        </authorList>
    </citation>
    <scope>NUCLEOTIDE SEQUENCE</scope>
    <source>
        <strain evidence="9">NSJ-50</strain>
    </source>
</reference>
<dbReference type="InterPro" id="IPR050377">
    <property type="entry name" value="Radical_SAM_PqqE_MftC-like"/>
</dbReference>
<dbReference type="InterPro" id="IPR007197">
    <property type="entry name" value="rSAM"/>
</dbReference>
<protein>
    <submittedName>
        <fullName evidence="9">Radical SAM protein</fullName>
    </submittedName>
</protein>
<gene>
    <name evidence="9" type="ORF">H8706_09765</name>
</gene>
<keyword evidence="10" id="KW-1185">Reference proteome</keyword>
<dbReference type="CDD" id="cd21109">
    <property type="entry name" value="SPASM"/>
    <property type="match status" value="1"/>
</dbReference>
<comment type="caution">
    <text evidence="9">The sequence shown here is derived from an EMBL/GenBank/DDBJ whole genome shotgun (WGS) entry which is preliminary data.</text>
</comment>
<keyword evidence="7" id="KW-0411">Iron-sulfur</keyword>
<dbReference type="Pfam" id="PF04055">
    <property type="entry name" value="Radical_SAM"/>
    <property type="match status" value="1"/>
</dbReference>
<dbReference type="GO" id="GO:0046872">
    <property type="term" value="F:metal ion binding"/>
    <property type="evidence" value="ECO:0007669"/>
    <property type="project" value="UniProtKB-KW"/>
</dbReference>
<comment type="cofactor">
    <cofactor evidence="1">
        <name>[4Fe-4S] cluster</name>
        <dbReference type="ChEBI" id="CHEBI:49883"/>
    </cofactor>
</comment>
<dbReference type="SFLD" id="SFLDG01067">
    <property type="entry name" value="SPASM/twitch_domain_containing"/>
    <property type="match status" value="1"/>
</dbReference>
<dbReference type="Gene3D" id="3.20.20.70">
    <property type="entry name" value="Aldolase class I"/>
    <property type="match status" value="1"/>
</dbReference>
<evidence type="ECO:0000256" key="6">
    <source>
        <dbReference type="ARBA" id="ARBA00023004"/>
    </source>
</evidence>
<proteinExistence type="predicted"/>
<keyword evidence="6" id="KW-0408">Iron</keyword>
<dbReference type="InterPro" id="IPR000385">
    <property type="entry name" value="MoaA_NifB_PqqE_Fe-S-bd_CS"/>
</dbReference>
<dbReference type="EMBL" id="JACRTE010000015">
    <property type="protein sequence ID" value="MBC8597152.1"/>
    <property type="molecule type" value="Genomic_DNA"/>
</dbReference>
<dbReference type="GO" id="GO:0016491">
    <property type="term" value="F:oxidoreductase activity"/>
    <property type="evidence" value="ECO:0007669"/>
    <property type="project" value="UniProtKB-KW"/>
</dbReference>
<evidence type="ECO:0000256" key="5">
    <source>
        <dbReference type="ARBA" id="ARBA00023002"/>
    </source>
</evidence>
<feature type="domain" description="Radical SAM core" evidence="8">
    <location>
        <begin position="2"/>
        <end position="223"/>
    </location>
</feature>
<dbReference type="PROSITE" id="PS51918">
    <property type="entry name" value="RADICAL_SAM"/>
    <property type="match status" value="1"/>
</dbReference>
<evidence type="ECO:0000256" key="7">
    <source>
        <dbReference type="ARBA" id="ARBA00023014"/>
    </source>
</evidence>
<sequence length="323" mass="36997">MKIDKKLELVHFQLTRNCNLRCEFCGQWGKKGFFSNISGSEMSLADWKNTTDMLCRRREKTGENPSVMLWGGEPLAYPYFDEIADYLKKHGFTLGIVTNGTLINRHKSALESGFKSIYLSVDGDEALHDKIRGKGVFKTVLNNIDTLKTDAKLTVMTVVTKELVQSFSAYASAVEKFNPDEIFLQDMIALTNREVENYRVRFKKVFSKDAVYVDSWVTDFPFRTNKNLADSKNYPFKITTKKHGIPNKYGHCLSPFKHICIAWNGEVMHCTDFYDFSAGNVKIDDISNIFDNKLSEKFRSEIVNGKCVLCNHCSWLNNDSFDV</sequence>
<organism evidence="9 10">
    <name type="scientific">Qingrenia yutianensis</name>
    <dbReference type="NCBI Taxonomy" id="2763676"/>
    <lineage>
        <taxon>Bacteria</taxon>
        <taxon>Bacillati</taxon>
        <taxon>Bacillota</taxon>
        <taxon>Clostridia</taxon>
        <taxon>Eubacteriales</taxon>
        <taxon>Oscillospiraceae</taxon>
        <taxon>Qingrenia</taxon>
    </lineage>
</organism>
<keyword evidence="4" id="KW-0479">Metal-binding</keyword>
<dbReference type="GO" id="GO:0051539">
    <property type="term" value="F:4 iron, 4 sulfur cluster binding"/>
    <property type="evidence" value="ECO:0007669"/>
    <property type="project" value="UniProtKB-KW"/>
</dbReference>
<dbReference type="PROSITE" id="PS01305">
    <property type="entry name" value="MOAA_NIFB_PQQE"/>
    <property type="match status" value="1"/>
</dbReference>
<dbReference type="InterPro" id="IPR013785">
    <property type="entry name" value="Aldolase_TIM"/>
</dbReference>
<dbReference type="Pfam" id="PF13186">
    <property type="entry name" value="SPASM"/>
    <property type="match status" value="1"/>
</dbReference>
<keyword evidence="5" id="KW-0560">Oxidoreductase</keyword>
<dbReference type="SFLD" id="SFLDS00029">
    <property type="entry name" value="Radical_SAM"/>
    <property type="match status" value="1"/>
</dbReference>
<evidence type="ECO:0000256" key="3">
    <source>
        <dbReference type="ARBA" id="ARBA00022691"/>
    </source>
</evidence>
<dbReference type="PANTHER" id="PTHR11228">
    <property type="entry name" value="RADICAL SAM DOMAIN PROTEIN"/>
    <property type="match status" value="1"/>
</dbReference>
<dbReference type="RefSeq" id="WP_262432474.1">
    <property type="nucleotide sequence ID" value="NZ_JACRTE010000015.1"/>
</dbReference>
<dbReference type="InterPro" id="IPR058240">
    <property type="entry name" value="rSAM_sf"/>
</dbReference>
<accession>A0A926FDD2</accession>
<evidence type="ECO:0000256" key="4">
    <source>
        <dbReference type="ARBA" id="ARBA00022723"/>
    </source>
</evidence>
<evidence type="ECO:0000313" key="9">
    <source>
        <dbReference type="EMBL" id="MBC8597152.1"/>
    </source>
</evidence>
<keyword evidence="2" id="KW-0004">4Fe-4S</keyword>
<keyword evidence="3" id="KW-0949">S-adenosyl-L-methionine</keyword>
<name>A0A926FDD2_9FIRM</name>
<dbReference type="InterPro" id="IPR023885">
    <property type="entry name" value="4Fe4S-binding_SPASM_dom"/>
</dbReference>
<dbReference type="SUPFAM" id="SSF102114">
    <property type="entry name" value="Radical SAM enzymes"/>
    <property type="match status" value="1"/>
</dbReference>
<evidence type="ECO:0000256" key="2">
    <source>
        <dbReference type="ARBA" id="ARBA00022485"/>
    </source>
</evidence>
<evidence type="ECO:0000256" key="1">
    <source>
        <dbReference type="ARBA" id="ARBA00001966"/>
    </source>
</evidence>
<dbReference type="AlphaFoldDB" id="A0A926FDD2"/>
<dbReference type="CDD" id="cd01335">
    <property type="entry name" value="Radical_SAM"/>
    <property type="match status" value="1"/>
</dbReference>